<accession>A0ABM9I3P8</accession>
<evidence type="ECO:0000313" key="1">
    <source>
        <dbReference type="EMBL" id="CAI8870073.1"/>
    </source>
</evidence>
<keyword evidence="2" id="KW-1185">Reference proteome</keyword>
<name>A0ABM9I3P8_9GAMM</name>
<gene>
    <name evidence="1" type="ORF">MSZNOR_2862</name>
</gene>
<evidence type="ECO:0000313" key="2">
    <source>
        <dbReference type="Proteomes" id="UP001162030"/>
    </source>
</evidence>
<protein>
    <recommendedName>
        <fullName evidence="3">Secreted protein</fullName>
    </recommendedName>
</protein>
<dbReference type="RefSeq" id="WP_026611307.1">
    <property type="nucleotide sequence ID" value="NZ_OX458333.1"/>
</dbReference>
<evidence type="ECO:0008006" key="3">
    <source>
        <dbReference type="Google" id="ProtNLM"/>
    </source>
</evidence>
<proteinExistence type="predicted"/>
<sequence length="229" mass="24746">MRNENRNPKVIVFAGAVALVTTLPQTGSAHESRYLCGNADGVDITDCNGVPSTFKITTGFVNEPAWTGEVNGINLTLSFHPDAAHDTAKTEPVNTGAGDEVKLTTAKVQYYDEKNGKLVLKRQKSIYPTAQNEPDAAGNVKQKHGTPNVYNIYFRPNKAGIYGFHIAGTLKHKTSVDADGNPTTEHIVTQQFDQTFICGPLGTKDTQNTPPSKFNCVQDALVFPTGANH</sequence>
<dbReference type="EMBL" id="OX458333">
    <property type="protein sequence ID" value="CAI8870073.1"/>
    <property type="molecule type" value="Genomic_DNA"/>
</dbReference>
<dbReference type="Proteomes" id="UP001162030">
    <property type="component" value="Chromosome"/>
</dbReference>
<reference evidence="1 2" key="1">
    <citation type="submission" date="2023-03" db="EMBL/GenBank/DDBJ databases">
        <authorList>
            <person name="Pearce D."/>
        </authorList>
    </citation>
    <scope>NUCLEOTIDE SEQUENCE [LARGE SCALE GENOMIC DNA]</scope>
    <source>
        <strain evidence="1">Msz</strain>
    </source>
</reference>
<organism evidence="1 2">
    <name type="scientific">Methylocaldum szegediense</name>
    <dbReference type="NCBI Taxonomy" id="73780"/>
    <lineage>
        <taxon>Bacteria</taxon>
        <taxon>Pseudomonadati</taxon>
        <taxon>Pseudomonadota</taxon>
        <taxon>Gammaproteobacteria</taxon>
        <taxon>Methylococcales</taxon>
        <taxon>Methylococcaceae</taxon>
        <taxon>Methylocaldum</taxon>
    </lineage>
</organism>